<organism evidence="3 5">
    <name type="scientific">Staphylococcus delphini</name>
    <dbReference type="NCBI Taxonomy" id="53344"/>
    <lineage>
        <taxon>Bacteria</taxon>
        <taxon>Bacillati</taxon>
        <taxon>Bacillota</taxon>
        <taxon>Bacilli</taxon>
        <taxon>Bacillales</taxon>
        <taxon>Staphylococcaceae</taxon>
        <taxon>Staphylococcus</taxon>
        <taxon>Staphylococcus intermedius group</taxon>
    </lineage>
</organism>
<proteinExistence type="predicted"/>
<dbReference type="GO" id="GO:0004623">
    <property type="term" value="F:phospholipase A2 activity"/>
    <property type="evidence" value="ECO:0007669"/>
    <property type="project" value="InterPro"/>
</dbReference>
<reference evidence="4 6" key="2">
    <citation type="submission" date="2017-06" db="EMBL/GenBank/DDBJ databases">
        <title>Identification of a new gene, sdsY, involved in staphylococcal internalization in non-professional phagocytic cells (NPPCs).</title>
        <authorList>
            <person name="Maali Y."/>
            <person name="Martins-Simoes P."/>
            <person name="Trouillet-Assant S."/>
            <person name="Laurent F."/>
            <person name="Diot A."/>
            <person name="Verhoeven P."/>
            <person name="Bouvard D."/>
            <person name="Vandenesch F."/>
            <person name="Bes M."/>
        </authorList>
    </citation>
    <scope>NUCLEOTIDE SEQUENCE [LARGE SCALE GENOMIC DNA]</scope>
    <source>
        <strain evidence="4 6">Heidy</strain>
    </source>
</reference>
<dbReference type="EMBL" id="MWUR01000022">
    <property type="protein sequence ID" value="PCF46858.1"/>
    <property type="molecule type" value="Genomic_DNA"/>
</dbReference>
<dbReference type="AlphaFoldDB" id="A0AAX0QRU4"/>
<dbReference type="Proteomes" id="UP000266198">
    <property type="component" value="Unassembled WGS sequence"/>
</dbReference>
<name>A0AAX0QRU4_9STAP</name>
<accession>A0AAX0QRU4</accession>
<evidence type="ECO:0000259" key="2">
    <source>
        <dbReference type="Pfam" id="PF00068"/>
    </source>
</evidence>
<evidence type="ECO:0000313" key="4">
    <source>
        <dbReference type="EMBL" id="RIZ56336.1"/>
    </source>
</evidence>
<protein>
    <recommendedName>
        <fullName evidence="2">Phospholipase A2-like central domain-containing protein</fullName>
    </recommendedName>
</protein>
<gene>
    <name evidence="3" type="ORF">B5C07_12010</name>
    <name evidence="4" type="ORF">CDL68_02040</name>
</gene>
<dbReference type="SUPFAM" id="SSF48619">
    <property type="entry name" value="Phospholipase A2, PLA2"/>
    <property type="match status" value="1"/>
</dbReference>
<dbReference type="RefSeq" id="WP_096598528.1">
    <property type="nucleotide sequence ID" value="NZ_LR134263.1"/>
</dbReference>
<feature type="domain" description="Phospholipase A2-like central" evidence="2">
    <location>
        <begin position="35"/>
        <end position="97"/>
    </location>
</feature>
<dbReference type="GO" id="GO:0006644">
    <property type="term" value="P:phospholipid metabolic process"/>
    <property type="evidence" value="ECO:0007669"/>
    <property type="project" value="InterPro"/>
</dbReference>
<comment type="caution">
    <text evidence="3">The sequence shown here is derived from an EMBL/GenBank/DDBJ whole genome shotgun (WGS) entry which is preliminary data.</text>
</comment>
<dbReference type="EMBL" id="NIPK01000002">
    <property type="protein sequence ID" value="RIZ56336.1"/>
    <property type="molecule type" value="Genomic_DNA"/>
</dbReference>
<dbReference type="Pfam" id="PF00068">
    <property type="entry name" value="Phospholip_A2_1"/>
    <property type="match status" value="1"/>
</dbReference>
<dbReference type="GO" id="GO:0050482">
    <property type="term" value="P:arachidonate secretion"/>
    <property type="evidence" value="ECO:0007669"/>
    <property type="project" value="InterPro"/>
</dbReference>
<dbReference type="InterPro" id="IPR016090">
    <property type="entry name" value="PLA2-like_dom"/>
</dbReference>
<dbReference type="InterPro" id="IPR036444">
    <property type="entry name" value="PLipase_A2_dom_sf"/>
</dbReference>
<dbReference type="Gene3D" id="1.20.90.10">
    <property type="entry name" value="Phospholipase A2 domain"/>
    <property type="match status" value="1"/>
</dbReference>
<evidence type="ECO:0000313" key="3">
    <source>
        <dbReference type="EMBL" id="PCF46858.1"/>
    </source>
</evidence>
<reference evidence="3 5" key="1">
    <citation type="journal article" date="2017" name="PLoS ONE">
        <title>Development of a real-time PCR for detection of Staphylococcus pseudintermedius using a novel automated comparison of whole-genome sequences.</title>
        <authorList>
            <person name="Verstappen K.M."/>
            <person name="Huijbregts L."/>
            <person name="Spaninks M."/>
            <person name="Wagenaar J.A."/>
            <person name="Fluit A.C."/>
            <person name="Duim B."/>
        </authorList>
    </citation>
    <scope>NUCLEOTIDE SEQUENCE [LARGE SCALE GENOMIC DNA]</scope>
    <source>
        <strain evidence="3 5">15S02591-1</strain>
    </source>
</reference>
<sequence>MQKDNLSENDKAEIRAFSETKNELGERPRDKYLRIKFKMYHGNYCGKGNNGGKPIDKLDAACKAHDECYEKYGWGKCKCDKPFIKKTAKIARNEKYSKKYRNKAKNAAVLFAVAYARCKYLK</sequence>
<evidence type="ECO:0000313" key="6">
    <source>
        <dbReference type="Proteomes" id="UP000266198"/>
    </source>
</evidence>
<feature type="region of interest" description="Disordered" evidence="1">
    <location>
        <begin position="1"/>
        <end position="22"/>
    </location>
</feature>
<keyword evidence="6" id="KW-1185">Reference proteome</keyword>
<dbReference type="Proteomes" id="UP000217473">
    <property type="component" value="Unassembled WGS sequence"/>
</dbReference>
<evidence type="ECO:0000256" key="1">
    <source>
        <dbReference type="SAM" id="MobiDB-lite"/>
    </source>
</evidence>
<evidence type="ECO:0000313" key="5">
    <source>
        <dbReference type="Proteomes" id="UP000217473"/>
    </source>
</evidence>